<dbReference type="Gene3D" id="3.40.630.30">
    <property type="match status" value="1"/>
</dbReference>
<dbReference type="Pfam" id="PF00583">
    <property type="entry name" value="Acetyltransf_1"/>
    <property type="match status" value="1"/>
</dbReference>
<evidence type="ECO:0000256" key="7">
    <source>
        <dbReference type="ARBA" id="ARBA00050849"/>
    </source>
</evidence>
<dbReference type="PANTHER" id="PTHR20905">
    <property type="entry name" value="N-ACETYLTRANSFERASE-RELATED"/>
    <property type="match status" value="1"/>
</dbReference>
<evidence type="ECO:0000256" key="8">
    <source>
        <dbReference type="ARBA" id="ARBA00051284"/>
    </source>
</evidence>
<evidence type="ECO:0000313" key="15">
    <source>
        <dbReference type="EMBL" id="JAS49597.1"/>
    </source>
</evidence>
<gene>
    <name evidence="15" type="ORF">g.12878</name>
</gene>
<reference evidence="15" key="1">
    <citation type="submission" date="2015-11" db="EMBL/GenBank/DDBJ databases">
        <title>De novo transcriptome assembly of four potential Pierce s Disease insect vectors from Arizona vineyards.</title>
        <authorList>
            <person name="Tassone E.E."/>
        </authorList>
    </citation>
    <scope>NUCLEOTIDE SEQUENCE</scope>
</reference>
<comment type="catalytic activity">
    <reaction evidence="12">
        <text>dopamine + hexadecanoyl-CoA = N-hexadecanoyl-dopamine + CoA + H(+)</text>
        <dbReference type="Rhea" id="RHEA:51376"/>
        <dbReference type="ChEBI" id="CHEBI:15378"/>
        <dbReference type="ChEBI" id="CHEBI:57287"/>
        <dbReference type="ChEBI" id="CHEBI:57379"/>
        <dbReference type="ChEBI" id="CHEBI:59905"/>
        <dbReference type="ChEBI" id="CHEBI:134058"/>
    </reaction>
    <physiologicalReaction direction="left-to-right" evidence="12">
        <dbReference type="Rhea" id="RHEA:51377"/>
    </physiologicalReaction>
</comment>
<protein>
    <recommendedName>
        <fullName evidence="5">aralkylamine N-acetyltransferase</fullName>
        <ecNumber evidence="5">2.3.1.87</ecNumber>
    </recommendedName>
</protein>
<dbReference type="FunFam" id="3.40.630.30:FF:000046">
    <property type="entry name" value="Dopamine N-acetyltransferase"/>
    <property type="match status" value="1"/>
</dbReference>
<dbReference type="InterPro" id="IPR016181">
    <property type="entry name" value="Acyl_CoA_acyltransferase"/>
</dbReference>
<evidence type="ECO:0000256" key="4">
    <source>
        <dbReference type="ARBA" id="ARBA00038182"/>
    </source>
</evidence>
<dbReference type="EMBL" id="GECZ01020172">
    <property type="protein sequence ID" value="JAS49597.1"/>
    <property type="molecule type" value="Transcribed_RNA"/>
</dbReference>
<evidence type="ECO:0000256" key="12">
    <source>
        <dbReference type="ARBA" id="ARBA00052335"/>
    </source>
</evidence>
<evidence type="ECO:0000256" key="10">
    <source>
        <dbReference type="ARBA" id="ARBA00051823"/>
    </source>
</evidence>
<dbReference type="SUPFAM" id="SSF55729">
    <property type="entry name" value="Acyl-CoA N-acyltransferases (Nat)"/>
    <property type="match status" value="1"/>
</dbReference>
<evidence type="ECO:0000256" key="6">
    <source>
        <dbReference type="ARBA" id="ARBA00050189"/>
    </source>
</evidence>
<feature type="domain" description="N-acetyltransferase" evidence="14">
    <location>
        <begin position="202"/>
        <end position="231"/>
    </location>
</feature>
<sequence length="288" mass="32973">TTTIVTCVLGKMFKKLSKLVKSDKRDICRSYHFEVDATEHPEESFRVLSDAETELADKLKNQTGTTNPLNMEDFEFISPIPEERYNEVIVHLRNNFFADEPLNKSLGLCQPGEPHAELEAHSLNTLHDQLSVMAVDKETDQVVAVSLNGIQFPGDIKREKEKLAKMTDEKFKQIFTLLNNLNETLELFMKYDVDKIFDARILSVDSNYRGKGLGKEIMRRAEEVATENNFQMMKGDATGAFSQKILLSLGWKLIHELKYVDHLDENGEQIFKPPPPHQSLKIMIKMLN</sequence>
<name>A0A1B6FHD1_9HEMI</name>
<dbReference type="AlphaFoldDB" id="A0A1B6FHD1"/>
<dbReference type="EC" id="2.3.1.87" evidence="5"/>
<evidence type="ECO:0000256" key="5">
    <source>
        <dbReference type="ARBA" id="ARBA00039114"/>
    </source>
</evidence>
<evidence type="ECO:0000259" key="14">
    <source>
        <dbReference type="Pfam" id="PF00583"/>
    </source>
</evidence>
<dbReference type="PANTHER" id="PTHR20905:SF32">
    <property type="entry name" value="ARYLALKYLAMINE N-ACETYLTRANSFERASE-LIKE 7, ISOFORM A"/>
    <property type="match status" value="1"/>
</dbReference>
<comment type="catalytic activity">
    <reaction evidence="13">
        <text>serotonin + acetyl-CoA = N-acetylserotonin + CoA + H(+)</text>
        <dbReference type="Rhea" id="RHEA:25217"/>
        <dbReference type="ChEBI" id="CHEBI:15378"/>
        <dbReference type="ChEBI" id="CHEBI:17697"/>
        <dbReference type="ChEBI" id="CHEBI:57287"/>
        <dbReference type="ChEBI" id="CHEBI:57288"/>
        <dbReference type="ChEBI" id="CHEBI:350546"/>
        <dbReference type="EC" id="2.3.1.87"/>
    </reaction>
    <physiologicalReaction direction="left-to-right" evidence="13">
        <dbReference type="Rhea" id="RHEA:25218"/>
    </physiologicalReaction>
</comment>
<evidence type="ECO:0000256" key="9">
    <source>
        <dbReference type="ARBA" id="ARBA00051711"/>
    </source>
</evidence>
<feature type="non-terminal residue" evidence="15">
    <location>
        <position position="1"/>
    </location>
</feature>
<comment type="catalytic activity">
    <reaction evidence="7">
        <text>serotonin + octadecanoyl-CoA = N-octadecanoyl-serotonin + CoA + H(+)</text>
        <dbReference type="Rhea" id="RHEA:51400"/>
        <dbReference type="ChEBI" id="CHEBI:15378"/>
        <dbReference type="ChEBI" id="CHEBI:57287"/>
        <dbReference type="ChEBI" id="CHEBI:57394"/>
        <dbReference type="ChEBI" id="CHEBI:134065"/>
        <dbReference type="ChEBI" id="CHEBI:350546"/>
    </reaction>
    <physiologicalReaction direction="left-to-right" evidence="7">
        <dbReference type="Rhea" id="RHEA:51401"/>
    </physiologicalReaction>
</comment>
<keyword evidence="2" id="KW-0012">Acyltransferase</keyword>
<comment type="catalytic activity">
    <reaction evidence="9">
        <text>dopamine + acetyl-CoA = N-acetyldopamine + CoA + H(+)</text>
        <dbReference type="Rhea" id="RHEA:51388"/>
        <dbReference type="ChEBI" id="CHEBI:15378"/>
        <dbReference type="ChEBI" id="CHEBI:57287"/>
        <dbReference type="ChEBI" id="CHEBI:57288"/>
        <dbReference type="ChEBI" id="CHEBI:59905"/>
        <dbReference type="ChEBI" id="CHEBI:125678"/>
    </reaction>
    <physiologicalReaction direction="left-to-right" evidence="9">
        <dbReference type="Rhea" id="RHEA:51389"/>
    </physiologicalReaction>
</comment>
<comment type="catalytic activity">
    <reaction evidence="6">
        <text>dopamine + (9Z)-octadecenoyl-CoA = N-(9Z-octadecanoyl)-dopamine + CoA + H(+)</text>
        <dbReference type="Rhea" id="RHEA:51380"/>
        <dbReference type="ChEBI" id="CHEBI:15378"/>
        <dbReference type="ChEBI" id="CHEBI:31883"/>
        <dbReference type="ChEBI" id="CHEBI:57287"/>
        <dbReference type="ChEBI" id="CHEBI:57387"/>
        <dbReference type="ChEBI" id="CHEBI:59905"/>
    </reaction>
    <physiologicalReaction direction="left-to-right" evidence="6">
        <dbReference type="Rhea" id="RHEA:51381"/>
    </physiologicalReaction>
</comment>
<dbReference type="CDD" id="cd04301">
    <property type="entry name" value="NAT_SF"/>
    <property type="match status" value="1"/>
</dbReference>
<evidence type="ECO:0000256" key="11">
    <source>
        <dbReference type="ARBA" id="ARBA00052178"/>
    </source>
</evidence>
<comment type="catalytic activity">
    <reaction evidence="10">
        <text>serotonin + (9Z)-octadecenoyl-CoA = N-(9Z-octadecenoyl)-serotonin + CoA + H(+)</text>
        <dbReference type="Rhea" id="RHEA:51392"/>
        <dbReference type="ChEBI" id="CHEBI:15378"/>
        <dbReference type="ChEBI" id="CHEBI:57287"/>
        <dbReference type="ChEBI" id="CHEBI:57387"/>
        <dbReference type="ChEBI" id="CHEBI:134064"/>
        <dbReference type="ChEBI" id="CHEBI:350546"/>
    </reaction>
    <physiologicalReaction direction="left-to-right" evidence="10">
        <dbReference type="Rhea" id="RHEA:51393"/>
    </physiologicalReaction>
</comment>
<evidence type="ECO:0000256" key="1">
    <source>
        <dbReference type="ARBA" id="ARBA00022679"/>
    </source>
</evidence>
<dbReference type="InterPro" id="IPR000182">
    <property type="entry name" value="GNAT_dom"/>
</dbReference>
<evidence type="ECO:0000256" key="13">
    <source>
        <dbReference type="ARBA" id="ARBA00052491"/>
    </source>
</evidence>
<proteinExistence type="inferred from homology"/>
<comment type="similarity">
    <text evidence="4">Belongs to the acetyltransferase family. AANAT subfamily.</text>
</comment>
<evidence type="ECO:0000256" key="3">
    <source>
        <dbReference type="ARBA" id="ARBA00037926"/>
    </source>
</evidence>
<evidence type="ECO:0000256" key="2">
    <source>
        <dbReference type="ARBA" id="ARBA00023315"/>
    </source>
</evidence>
<accession>A0A1B6FHD1</accession>
<comment type="pathway">
    <text evidence="3">Aromatic compound metabolism; melatonin biosynthesis; melatonin from serotonin: step 1/2.</text>
</comment>
<keyword evidence="1" id="KW-0808">Transferase</keyword>
<organism evidence="15">
    <name type="scientific">Cuerna arida</name>
    <dbReference type="NCBI Taxonomy" id="1464854"/>
    <lineage>
        <taxon>Eukaryota</taxon>
        <taxon>Metazoa</taxon>
        <taxon>Ecdysozoa</taxon>
        <taxon>Arthropoda</taxon>
        <taxon>Hexapoda</taxon>
        <taxon>Insecta</taxon>
        <taxon>Pterygota</taxon>
        <taxon>Neoptera</taxon>
        <taxon>Paraneoptera</taxon>
        <taxon>Hemiptera</taxon>
        <taxon>Auchenorrhyncha</taxon>
        <taxon>Membracoidea</taxon>
        <taxon>Cicadellidae</taxon>
        <taxon>Cicadellinae</taxon>
        <taxon>Proconiini</taxon>
        <taxon>Cuerna</taxon>
    </lineage>
</organism>
<comment type="catalytic activity">
    <reaction evidence="11">
        <text>serotonin + hexadecanoyl-CoA = N-hexadecanoyl-serotonin + CoA + H(+)</text>
        <dbReference type="Rhea" id="RHEA:51384"/>
        <dbReference type="ChEBI" id="CHEBI:15378"/>
        <dbReference type="ChEBI" id="CHEBI:57287"/>
        <dbReference type="ChEBI" id="CHEBI:57379"/>
        <dbReference type="ChEBI" id="CHEBI:134059"/>
        <dbReference type="ChEBI" id="CHEBI:350546"/>
    </reaction>
    <physiologicalReaction direction="left-to-right" evidence="11">
        <dbReference type="Rhea" id="RHEA:51385"/>
    </physiologicalReaction>
</comment>
<dbReference type="GO" id="GO:0004059">
    <property type="term" value="F:aralkylamine N-acetyltransferase activity"/>
    <property type="evidence" value="ECO:0007669"/>
    <property type="project" value="UniProtKB-EC"/>
</dbReference>
<comment type="catalytic activity">
    <reaction evidence="8">
        <text>serotonin + (5Z,8Z,11Z,14Z)-eicosatetraenoyl-CoA = N-[(5Z,8Z,11Z,14Z)-eicosatetraenoyl]-serotonin + CoA + H(+)</text>
        <dbReference type="Rhea" id="RHEA:51396"/>
        <dbReference type="ChEBI" id="CHEBI:15378"/>
        <dbReference type="ChEBI" id="CHEBI:57287"/>
        <dbReference type="ChEBI" id="CHEBI:57368"/>
        <dbReference type="ChEBI" id="CHEBI:132255"/>
        <dbReference type="ChEBI" id="CHEBI:350546"/>
    </reaction>
    <physiologicalReaction direction="left-to-right" evidence="8">
        <dbReference type="Rhea" id="RHEA:51397"/>
    </physiologicalReaction>
</comment>